<evidence type="ECO:0000313" key="2">
    <source>
        <dbReference type="Proteomes" id="UP000688137"/>
    </source>
</evidence>
<dbReference type="EMBL" id="CAJJDM010000007">
    <property type="protein sequence ID" value="CAD8046236.1"/>
    <property type="molecule type" value="Genomic_DNA"/>
</dbReference>
<sequence length="306" mass="36573">MKNKQNIVDTQILGLMRSSKINKQKFKEQKEYCAIKKEFQIIINIPKELGIREYLRTEIDIIFSTDYQINSNLGELCTNIFTVGYKVLQTDYFQDKQVFTLFPRNLQCVSIDVIYNLLEKMNLQKSKEDIQNFMLDHKKRNIQISQSNDVHYVDMYASQFPYESYLIRYDSTGSKVLKYINNVKYIQLMGITREMMEYNLMQTQILPCAIRVESYLDIWSKMFEAISRKSNFFTAELQNYNGQRTFVKMEQRLLYLVQDNDNSIYCYLYWIYHTNPDPAIAEENYQKELDSQNPKPKQCTYKQICN</sequence>
<proteinExistence type="predicted"/>
<dbReference type="AlphaFoldDB" id="A0A8S1K212"/>
<keyword evidence="2" id="KW-1185">Reference proteome</keyword>
<reference evidence="1" key="1">
    <citation type="submission" date="2021-01" db="EMBL/GenBank/DDBJ databases">
        <authorList>
            <consortium name="Genoscope - CEA"/>
            <person name="William W."/>
        </authorList>
    </citation>
    <scope>NUCLEOTIDE SEQUENCE</scope>
</reference>
<evidence type="ECO:0000313" key="1">
    <source>
        <dbReference type="EMBL" id="CAD8046236.1"/>
    </source>
</evidence>
<gene>
    <name evidence="1" type="ORF">PPRIM_AZ9-3.1.T0100251</name>
</gene>
<name>A0A8S1K212_PARPR</name>
<accession>A0A8S1K212</accession>
<comment type="caution">
    <text evidence="1">The sequence shown here is derived from an EMBL/GenBank/DDBJ whole genome shotgun (WGS) entry which is preliminary data.</text>
</comment>
<dbReference type="Proteomes" id="UP000688137">
    <property type="component" value="Unassembled WGS sequence"/>
</dbReference>
<organism evidence="1 2">
    <name type="scientific">Paramecium primaurelia</name>
    <dbReference type="NCBI Taxonomy" id="5886"/>
    <lineage>
        <taxon>Eukaryota</taxon>
        <taxon>Sar</taxon>
        <taxon>Alveolata</taxon>
        <taxon>Ciliophora</taxon>
        <taxon>Intramacronucleata</taxon>
        <taxon>Oligohymenophorea</taxon>
        <taxon>Peniculida</taxon>
        <taxon>Parameciidae</taxon>
        <taxon>Paramecium</taxon>
    </lineage>
</organism>
<dbReference type="OMA" id="MEQRLLY"/>
<protein>
    <submittedName>
        <fullName evidence="1">Uncharacterized protein</fullName>
    </submittedName>
</protein>